<reference evidence="2 4" key="1">
    <citation type="journal article" date="2012" name="Nature">
        <title>Algal genomes reveal evolutionary mosaicism and the fate of nucleomorphs.</title>
        <authorList>
            <consortium name="DOE Joint Genome Institute"/>
            <person name="Curtis B.A."/>
            <person name="Tanifuji G."/>
            <person name="Burki F."/>
            <person name="Gruber A."/>
            <person name="Irimia M."/>
            <person name="Maruyama S."/>
            <person name="Arias M.C."/>
            <person name="Ball S.G."/>
            <person name="Gile G.H."/>
            <person name="Hirakawa Y."/>
            <person name="Hopkins J.F."/>
            <person name="Kuo A."/>
            <person name="Rensing S.A."/>
            <person name="Schmutz J."/>
            <person name="Symeonidi A."/>
            <person name="Elias M."/>
            <person name="Eveleigh R.J."/>
            <person name="Herman E.K."/>
            <person name="Klute M.J."/>
            <person name="Nakayama T."/>
            <person name="Obornik M."/>
            <person name="Reyes-Prieto A."/>
            <person name="Armbrust E.V."/>
            <person name="Aves S.J."/>
            <person name="Beiko R.G."/>
            <person name="Coutinho P."/>
            <person name="Dacks J.B."/>
            <person name="Durnford D.G."/>
            <person name="Fast N.M."/>
            <person name="Green B.R."/>
            <person name="Grisdale C.J."/>
            <person name="Hempel F."/>
            <person name="Henrissat B."/>
            <person name="Hoppner M.P."/>
            <person name="Ishida K."/>
            <person name="Kim E."/>
            <person name="Koreny L."/>
            <person name="Kroth P.G."/>
            <person name="Liu Y."/>
            <person name="Malik S.B."/>
            <person name="Maier U.G."/>
            <person name="McRose D."/>
            <person name="Mock T."/>
            <person name="Neilson J.A."/>
            <person name="Onodera N.T."/>
            <person name="Poole A.M."/>
            <person name="Pritham E.J."/>
            <person name="Richards T.A."/>
            <person name="Rocap G."/>
            <person name="Roy S.W."/>
            <person name="Sarai C."/>
            <person name="Schaack S."/>
            <person name="Shirato S."/>
            <person name="Slamovits C.H."/>
            <person name="Spencer D.F."/>
            <person name="Suzuki S."/>
            <person name="Worden A.Z."/>
            <person name="Zauner S."/>
            <person name="Barry K."/>
            <person name="Bell C."/>
            <person name="Bharti A.K."/>
            <person name="Crow J.A."/>
            <person name="Grimwood J."/>
            <person name="Kramer R."/>
            <person name="Lindquist E."/>
            <person name="Lucas S."/>
            <person name="Salamov A."/>
            <person name="McFadden G.I."/>
            <person name="Lane C.E."/>
            <person name="Keeling P.J."/>
            <person name="Gray M.W."/>
            <person name="Grigoriev I.V."/>
            <person name="Archibald J.M."/>
        </authorList>
    </citation>
    <scope>NUCLEOTIDE SEQUENCE</scope>
    <source>
        <strain evidence="2 4">CCMP2712</strain>
    </source>
</reference>
<keyword evidence="4" id="KW-1185">Reference proteome</keyword>
<dbReference type="InterPro" id="IPR002909">
    <property type="entry name" value="IPT_dom"/>
</dbReference>
<dbReference type="GeneID" id="17301099"/>
<feature type="domain" description="IPT/TIG" evidence="1">
    <location>
        <begin position="258"/>
        <end position="322"/>
    </location>
</feature>
<reference evidence="4" key="2">
    <citation type="submission" date="2012-11" db="EMBL/GenBank/DDBJ databases">
        <authorList>
            <person name="Kuo A."/>
            <person name="Curtis B.A."/>
            <person name="Tanifuji G."/>
            <person name="Burki F."/>
            <person name="Gruber A."/>
            <person name="Irimia M."/>
            <person name="Maruyama S."/>
            <person name="Arias M.C."/>
            <person name="Ball S.G."/>
            <person name="Gile G.H."/>
            <person name="Hirakawa Y."/>
            <person name="Hopkins J.F."/>
            <person name="Rensing S.A."/>
            <person name="Schmutz J."/>
            <person name="Symeonidi A."/>
            <person name="Elias M."/>
            <person name="Eveleigh R.J."/>
            <person name="Herman E.K."/>
            <person name="Klute M.J."/>
            <person name="Nakayama T."/>
            <person name="Obornik M."/>
            <person name="Reyes-Prieto A."/>
            <person name="Armbrust E.V."/>
            <person name="Aves S.J."/>
            <person name="Beiko R.G."/>
            <person name="Coutinho P."/>
            <person name="Dacks J.B."/>
            <person name="Durnford D.G."/>
            <person name="Fast N.M."/>
            <person name="Green B.R."/>
            <person name="Grisdale C."/>
            <person name="Hempe F."/>
            <person name="Henrissat B."/>
            <person name="Hoppner M.P."/>
            <person name="Ishida K.-I."/>
            <person name="Kim E."/>
            <person name="Koreny L."/>
            <person name="Kroth P.G."/>
            <person name="Liu Y."/>
            <person name="Malik S.-B."/>
            <person name="Maier U.G."/>
            <person name="McRose D."/>
            <person name="Mock T."/>
            <person name="Neilson J.A."/>
            <person name="Onodera N.T."/>
            <person name="Poole A.M."/>
            <person name="Pritham E.J."/>
            <person name="Richards T.A."/>
            <person name="Rocap G."/>
            <person name="Roy S.W."/>
            <person name="Sarai C."/>
            <person name="Schaack S."/>
            <person name="Shirato S."/>
            <person name="Slamovits C.H."/>
            <person name="Spencer D.F."/>
            <person name="Suzuki S."/>
            <person name="Worden A.Z."/>
            <person name="Zauner S."/>
            <person name="Barry K."/>
            <person name="Bell C."/>
            <person name="Bharti A.K."/>
            <person name="Crow J.A."/>
            <person name="Grimwood J."/>
            <person name="Kramer R."/>
            <person name="Lindquist E."/>
            <person name="Lucas S."/>
            <person name="Salamov A."/>
            <person name="McFadden G.I."/>
            <person name="Lane C.E."/>
            <person name="Keeling P.J."/>
            <person name="Gray M.W."/>
            <person name="Grigoriev I.V."/>
            <person name="Archibald J.M."/>
        </authorList>
    </citation>
    <scope>NUCLEOTIDE SEQUENCE</scope>
    <source>
        <strain evidence="4">CCMP2712</strain>
    </source>
</reference>
<dbReference type="AlphaFoldDB" id="L1J8Y6"/>
<dbReference type="OrthoDB" id="120976at2759"/>
<organism evidence="2">
    <name type="scientific">Guillardia theta (strain CCMP2712)</name>
    <name type="common">Cryptophyte</name>
    <dbReference type="NCBI Taxonomy" id="905079"/>
    <lineage>
        <taxon>Eukaryota</taxon>
        <taxon>Cryptophyceae</taxon>
        <taxon>Pyrenomonadales</taxon>
        <taxon>Geminigeraceae</taxon>
        <taxon>Guillardia</taxon>
    </lineage>
</organism>
<name>L1J8Y6_GUITC</name>
<proteinExistence type="predicted"/>
<feature type="domain" description="IPT/TIG" evidence="1">
    <location>
        <begin position="86"/>
        <end position="154"/>
    </location>
</feature>
<dbReference type="EMBL" id="JH993004">
    <property type="protein sequence ID" value="EKX44535.1"/>
    <property type="molecule type" value="Genomic_DNA"/>
</dbReference>
<feature type="domain" description="IPT/TIG" evidence="1">
    <location>
        <begin position="172"/>
        <end position="230"/>
    </location>
</feature>
<dbReference type="STRING" id="905079.L1J8Y6"/>
<dbReference type="HOGENOM" id="CLU_812471_0_0_1"/>
<dbReference type="RefSeq" id="XP_005831515.1">
    <property type="nucleotide sequence ID" value="XM_005831458.1"/>
</dbReference>
<dbReference type="Gene3D" id="2.60.40.10">
    <property type="entry name" value="Immunoglobulins"/>
    <property type="match status" value="3"/>
</dbReference>
<evidence type="ECO:0000313" key="2">
    <source>
        <dbReference type="EMBL" id="EKX44535.1"/>
    </source>
</evidence>
<dbReference type="PaxDb" id="55529-EKX44535"/>
<dbReference type="CDD" id="cd00603">
    <property type="entry name" value="IPT_PCSR"/>
    <property type="match status" value="1"/>
</dbReference>
<reference evidence="3" key="3">
    <citation type="submission" date="2015-06" db="UniProtKB">
        <authorList>
            <consortium name="EnsemblProtists"/>
        </authorList>
    </citation>
    <scope>IDENTIFICATION</scope>
</reference>
<dbReference type="Proteomes" id="UP000011087">
    <property type="component" value="Unassembled WGS sequence"/>
</dbReference>
<sequence length="342" mass="38121">MCTRACPAAFSSKFCRISRIARCLIEFRCRFGNKDAMESKILSSSRLMCLSPPQVEGNVTLRLMAQGMQLNNNAMLFEYQKVFNLYSFTPQSFLAGYEVNVTIIGSAFMRYSEYQCVLGKHEVRAAWLSSSCLVCKSGIHREASWIALSICTGNISQSCVVMKHKARVSPRPEVQSIKPSNGPSLGGTRLTIFGKYLDLINAKCTFGFAGTTPARAETSSLATCITPCTDPGIESFGYGFELWEYLGPLTYTFISETTILSASPTYAVLCKNEAITVHGFNFDAKTSSCYMNDMRTTLRLLDQYTAICTLPCLEEFLGRIVLRQLPDSYLTDKISTPRRYSY</sequence>
<dbReference type="KEGG" id="gtt:GUITHDRAFT_109652"/>
<evidence type="ECO:0000259" key="1">
    <source>
        <dbReference type="Pfam" id="PF01833"/>
    </source>
</evidence>
<dbReference type="InterPro" id="IPR014756">
    <property type="entry name" value="Ig_E-set"/>
</dbReference>
<dbReference type="EnsemblProtists" id="EKX44535">
    <property type="protein sequence ID" value="EKX44535"/>
    <property type="gene ID" value="GUITHDRAFT_109652"/>
</dbReference>
<evidence type="ECO:0000313" key="4">
    <source>
        <dbReference type="Proteomes" id="UP000011087"/>
    </source>
</evidence>
<dbReference type="Pfam" id="PF01833">
    <property type="entry name" value="TIG"/>
    <property type="match status" value="3"/>
</dbReference>
<protein>
    <recommendedName>
        <fullName evidence="1">IPT/TIG domain-containing protein</fullName>
    </recommendedName>
</protein>
<evidence type="ECO:0000313" key="3">
    <source>
        <dbReference type="EnsemblProtists" id="EKX44535"/>
    </source>
</evidence>
<dbReference type="InterPro" id="IPR013783">
    <property type="entry name" value="Ig-like_fold"/>
</dbReference>
<gene>
    <name evidence="2" type="ORF">GUITHDRAFT_109652</name>
</gene>
<dbReference type="SUPFAM" id="SSF81296">
    <property type="entry name" value="E set domains"/>
    <property type="match status" value="2"/>
</dbReference>
<accession>L1J8Y6</accession>